<dbReference type="RefSeq" id="XP_033668185.1">
    <property type="nucleotide sequence ID" value="XM_033812716.1"/>
</dbReference>
<evidence type="ECO:0000313" key="3">
    <source>
        <dbReference type="Proteomes" id="UP000799537"/>
    </source>
</evidence>
<accession>A0A6A6CP87</accession>
<protein>
    <recommendedName>
        <fullName evidence="4">BTB domain-containing protein</fullName>
    </recommendedName>
</protein>
<dbReference type="OrthoDB" id="1022638at2759"/>
<evidence type="ECO:0000313" key="2">
    <source>
        <dbReference type="EMBL" id="KAF2167296.1"/>
    </source>
</evidence>
<organism evidence="2 3">
    <name type="scientific">Zasmidium cellare ATCC 36951</name>
    <dbReference type="NCBI Taxonomy" id="1080233"/>
    <lineage>
        <taxon>Eukaryota</taxon>
        <taxon>Fungi</taxon>
        <taxon>Dikarya</taxon>
        <taxon>Ascomycota</taxon>
        <taxon>Pezizomycotina</taxon>
        <taxon>Dothideomycetes</taxon>
        <taxon>Dothideomycetidae</taxon>
        <taxon>Mycosphaerellales</taxon>
        <taxon>Mycosphaerellaceae</taxon>
        <taxon>Zasmidium</taxon>
    </lineage>
</organism>
<sequence length="319" mass="35585">MAAKDGETVAPRGDIKAAYSELLRSQRNDGKSNATPSTLPTSNSVGFLNAIKSPTYPPPTPAFGQASFGKLEDLSENREERPTPARNSSFAKTSASEGEHPPVKRMKLDFTDILRIDVGPQRHGFYVPRKLATSRSPLLATNFKEGQPILLPGEEAQVFSIWLQVILQGQVVIDDEENAMDKAQMWSLLVQTYVLAAKLGDAQSMNVTMDEIVRRLRYRPFSGEEPIAQAVKYTFEHTPPDSKLRRVFIDFAVYRASDRNLFSEAGSNDFLSEVVKEYMNWRDMQPQVPTAFGGGRRGKFGEDARQYHVKDSPGVAVKR</sequence>
<feature type="compositionally biased region" description="Polar residues" evidence="1">
    <location>
        <begin position="85"/>
        <end position="96"/>
    </location>
</feature>
<feature type="region of interest" description="Disordered" evidence="1">
    <location>
        <begin position="1"/>
        <end position="103"/>
    </location>
</feature>
<dbReference type="EMBL" id="ML993594">
    <property type="protein sequence ID" value="KAF2167296.1"/>
    <property type="molecule type" value="Genomic_DNA"/>
</dbReference>
<dbReference type="Proteomes" id="UP000799537">
    <property type="component" value="Unassembled WGS sequence"/>
</dbReference>
<evidence type="ECO:0000256" key="1">
    <source>
        <dbReference type="SAM" id="MobiDB-lite"/>
    </source>
</evidence>
<name>A0A6A6CP87_ZASCE</name>
<feature type="compositionally biased region" description="Polar residues" evidence="1">
    <location>
        <begin position="31"/>
        <end position="46"/>
    </location>
</feature>
<evidence type="ECO:0008006" key="4">
    <source>
        <dbReference type="Google" id="ProtNLM"/>
    </source>
</evidence>
<keyword evidence="3" id="KW-1185">Reference proteome</keyword>
<dbReference type="GeneID" id="54565988"/>
<proteinExistence type="predicted"/>
<gene>
    <name evidence="2" type="ORF">M409DRAFT_54467</name>
</gene>
<reference evidence="2" key="1">
    <citation type="journal article" date="2020" name="Stud. Mycol.">
        <title>101 Dothideomycetes genomes: a test case for predicting lifestyles and emergence of pathogens.</title>
        <authorList>
            <person name="Haridas S."/>
            <person name="Albert R."/>
            <person name="Binder M."/>
            <person name="Bloem J."/>
            <person name="Labutti K."/>
            <person name="Salamov A."/>
            <person name="Andreopoulos B."/>
            <person name="Baker S."/>
            <person name="Barry K."/>
            <person name="Bills G."/>
            <person name="Bluhm B."/>
            <person name="Cannon C."/>
            <person name="Castanera R."/>
            <person name="Culley D."/>
            <person name="Daum C."/>
            <person name="Ezra D."/>
            <person name="Gonzalez J."/>
            <person name="Henrissat B."/>
            <person name="Kuo A."/>
            <person name="Liang C."/>
            <person name="Lipzen A."/>
            <person name="Lutzoni F."/>
            <person name="Magnuson J."/>
            <person name="Mondo S."/>
            <person name="Nolan M."/>
            <person name="Ohm R."/>
            <person name="Pangilinan J."/>
            <person name="Park H.-J."/>
            <person name="Ramirez L."/>
            <person name="Alfaro M."/>
            <person name="Sun H."/>
            <person name="Tritt A."/>
            <person name="Yoshinaga Y."/>
            <person name="Zwiers L.-H."/>
            <person name="Turgeon B."/>
            <person name="Goodwin S."/>
            <person name="Spatafora J."/>
            <person name="Crous P."/>
            <person name="Grigoriev I."/>
        </authorList>
    </citation>
    <scope>NUCLEOTIDE SEQUENCE</scope>
    <source>
        <strain evidence="2">ATCC 36951</strain>
    </source>
</reference>
<feature type="compositionally biased region" description="Basic and acidic residues" evidence="1">
    <location>
        <begin position="70"/>
        <end position="83"/>
    </location>
</feature>
<dbReference type="AlphaFoldDB" id="A0A6A6CP87"/>